<dbReference type="AlphaFoldDB" id="A0AAV1F158"/>
<accession>A0AAV1F158</accession>
<keyword evidence="2" id="KW-1185">Reference proteome</keyword>
<reference evidence="1" key="1">
    <citation type="submission" date="2023-08" db="EMBL/GenBank/DDBJ databases">
        <authorList>
            <person name="Alioto T."/>
            <person name="Alioto T."/>
            <person name="Gomez Garrido J."/>
        </authorList>
    </citation>
    <scope>NUCLEOTIDE SEQUENCE</scope>
</reference>
<evidence type="ECO:0000313" key="2">
    <source>
        <dbReference type="Proteomes" id="UP001178508"/>
    </source>
</evidence>
<sequence length="125" mass="13794">MSGVLRKSHCSVLAAVRAVRPMLLASVDCRVAELKALLHCHHAKITVTVQQCSKSPILQMQSSWQEELVAFDGSCQPKTMHKGLFTLYGVDGVGSRLPLKKLIQLSIFDSQCRNRDSTAADFFCC</sequence>
<proteinExistence type="predicted"/>
<gene>
    <name evidence="1" type="ORF">XNOV1_A019922</name>
</gene>
<evidence type="ECO:0000313" key="1">
    <source>
        <dbReference type="EMBL" id="CAJ1054951.1"/>
    </source>
</evidence>
<name>A0AAV1F158_XYRNO</name>
<organism evidence="1 2">
    <name type="scientific">Xyrichtys novacula</name>
    <name type="common">Pearly razorfish</name>
    <name type="synonym">Hemipteronotus novacula</name>
    <dbReference type="NCBI Taxonomy" id="13765"/>
    <lineage>
        <taxon>Eukaryota</taxon>
        <taxon>Metazoa</taxon>
        <taxon>Chordata</taxon>
        <taxon>Craniata</taxon>
        <taxon>Vertebrata</taxon>
        <taxon>Euteleostomi</taxon>
        <taxon>Actinopterygii</taxon>
        <taxon>Neopterygii</taxon>
        <taxon>Teleostei</taxon>
        <taxon>Neoteleostei</taxon>
        <taxon>Acanthomorphata</taxon>
        <taxon>Eupercaria</taxon>
        <taxon>Labriformes</taxon>
        <taxon>Labridae</taxon>
        <taxon>Xyrichtys</taxon>
    </lineage>
</organism>
<protein>
    <submittedName>
        <fullName evidence="1">Uncharacterized protein</fullName>
    </submittedName>
</protein>
<dbReference type="Proteomes" id="UP001178508">
    <property type="component" value="Chromosome 4"/>
</dbReference>
<dbReference type="EMBL" id="OY660867">
    <property type="protein sequence ID" value="CAJ1054951.1"/>
    <property type="molecule type" value="Genomic_DNA"/>
</dbReference>